<dbReference type="AlphaFoldDB" id="A0A7H0HZX9"/>
<name>A0A7H0HZX9_9ACTN</name>
<dbReference type="Proteomes" id="UP000516230">
    <property type="component" value="Chromosome"/>
</dbReference>
<dbReference type="EMBL" id="CP060825">
    <property type="protein sequence ID" value="QNP66095.1"/>
    <property type="molecule type" value="Genomic_DNA"/>
</dbReference>
<reference evidence="1 2" key="1">
    <citation type="submission" date="2020-08" db="EMBL/GenBank/DDBJ databases">
        <title>A novel species.</title>
        <authorList>
            <person name="Gao J."/>
        </authorList>
    </citation>
    <scope>NUCLEOTIDE SEQUENCE [LARGE SCALE GENOMIC DNA]</scope>
    <source>
        <strain evidence="1 2">CRPJ-33</strain>
    </source>
</reference>
<sequence>MSLHYEVVLACALRDDLPDDVIAALRWHLGERPEPPPGLDPHVHAYPLLEPDPYSGLPGGDVAALRPGDHHGWGLFTRNLWLDDDLGMLTGLLDLIAPHAEHDGYAGHFRATDDAGPTVLVFRDGGHALHES</sequence>
<evidence type="ECO:0000313" key="1">
    <source>
        <dbReference type="EMBL" id="QNP66095.1"/>
    </source>
</evidence>
<evidence type="ECO:0000313" key="2">
    <source>
        <dbReference type="Proteomes" id="UP000516230"/>
    </source>
</evidence>
<accession>A0A7H0HZX9</accession>
<keyword evidence="2" id="KW-1185">Reference proteome</keyword>
<gene>
    <name evidence="1" type="ORF">IAG43_26330</name>
</gene>
<organism evidence="1 2">
    <name type="scientific">Streptomyces genisteinicus</name>
    <dbReference type="NCBI Taxonomy" id="2768068"/>
    <lineage>
        <taxon>Bacteria</taxon>
        <taxon>Bacillati</taxon>
        <taxon>Actinomycetota</taxon>
        <taxon>Actinomycetes</taxon>
        <taxon>Kitasatosporales</taxon>
        <taxon>Streptomycetaceae</taxon>
        <taxon>Streptomyces</taxon>
    </lineage>
</organism>
<dbReference type="KEGG" id="sgj:IAG43_26330"/>
<protein>
    <submittedName>
        <fullName evidence="1">Uncharacterized protein</fullName>
    </submittedName>
</protein>
<proteinExistence type="predicted"/>
<dbReference type="RefSeq" id="WP_187743154.1">
    <property type="nucleotide sequence ID" value="NZ_CP060825.1"/>
</dbReference>